<sequence>MRRMIMLFEKPESLKLLKDLFVKLYRIYYDFGGVEFLEDEMYLILETMAPELEEMDGGTRDGLMRDIRAIYEEDDSVLKSFIYEPVEEYL</sequence>
<dbReference type="AlphaFoldDB" id="G7WKQ7"/>
<evidence type="ECO:0000313" key="1">
    <source>
        <dbReference type="EMBL" id="AET63536.1"/>
    </source>
</evidence>
<dbReference type="GeneID" id="12509314"/>
<organism evidence="1 2">
    <name type="scientific">Methanothrix harundinacea (strain 6Ac)</name>
    <name type="common">Methanosaeta harundinacea</name>
    <dbReference type="NCBI Taxonomy" id="1110509"/>
    <lineage>
        <taxon>Archaea</taxon>
        <taxon>Methanobacteriati</taxon>
        <taxon>Methanobacteriota</taxon>
        <taxon>Stenosarchaea group</taxon>
        <taxon>Methanomicrobia</taxon>
        <taxon>Methanotrichales</taxon>
        <taxon>Methanotrichaceae</taxon>
        <taxon>Methanothrix</taxon>
    </lineage>
</organism>
<dbReference type="RefSeq" id="WP_014585724.1">
    <property type="nucleotide sequence ID" value="NC_017527.1"/>
</dbReference>
<accession>G7WKQ7</accession>
<dbReference type="Proteomes" id="UP000005877">
    <property type="component" value="Chromosome"/>
</dbReference>
<name>G7WKQ7_METH6</name>
<keyword evidence="2" id="KW-1185">Reference proteome</keyword>
<dbReference type="KEGG" id="mhi:Mhar_0145"/>
<gene>
    <name evidence="1" type="ordered locus">Mhar_0145</name>
</gene>
<dbReference type="EMBL" id="CP003117">
    <property type="protein sequence ID" value="AET63536.1"/>
    <property type="molecule type" value="Genomic_DNA"/>
</dbReference>
<dbReference type="HOGENOM" id="CLU_2433854_0_0_2"/>
<proteinExistence type="predicted"/>
<reference evidence="1 2" key="1">
    <citation type="journal article" date="2012" name="PLoS ONE">
        <title>The genome characteristics and predicted function of methyl-group oxidation pathway in the obligate aceticlastic methanogens, Methanosaeta spp.</title>
        <authorList>
            <person name="Zhu J."/>
            <person name="Zheng H."/>
            <person name="Ai G."/>
            <person name="Zhang G."/>
            <person name="Liu D."/>
            <person name="Liu X."/>
            <person name="Dong X."/>
        </authorList>
    </citation>
    <scope>NUCLEOTIDE SEQUENCE [LARGE SCALE GENOMIC DNA]</scope>
    <source>
        <strain evidence="1 2">6Ac</strain>
    </source>
</reference>
<protein>
    <submittedName>
        <fullName evidence="1">Uncharacterized protein</fullName>
    </submittedName>
</protein>
<evidence type="ECO:0000313" key="2">
    <source>
        <dbReference type="Proteomes" id="UP000005877"/>
    </source>
</evidence>
<dbReference type="PATRIC" id="fig|1110509.7.peg.159"/>